<feature type="domain" description="Mce/MlaD" evidence="2">
    <location>
        <begin position="45"/>
        <end position="116"/>
    </location>
</feature>
<dbReference type="PANTHER" id="PTHR36698:SF2">
    <property type="entry name" value="MCE_MLAD DOMAIN-CONTAINING PROTEIN"/>
    <property type="match status" value="1"/>
</dbReference>
<sequence>METRASYVLIGAFALSAFLAAFVFVLWLGKLSLEREWTYYDIVFAEPVTGLTIGGAVQYNGIQVGEVRKLSLQPDDPRRAIAHVRLNADTPVKVDTRARLNLIGLTGVTIIQLSGGSPDSPALMPAQGATTAQITADVSAMQSLLSSGQDVALNANEALARVGRLLSDDNLDQVTATLHNINDITHSLAEERQALGGLMDELAAASLQLRRTLARVEKLAESADRTLVRDAGPLLESARAWIASAQRTTDTATSLLVETREPITRFADSGLAQLTPAIVELRTTLRLLRAVSARLKDDPGGYLLGGERPKEFEP</sequence>
<name>A0ABY6BBG0_9GAMM</name>
<dbReference type="Proteomes" id="UP001064632">
    <property type="component" value="Chromosome"/>
</dbReference>
<keyword evidence="1" id="KW-1133">Transmembrane helix</keyword>
<feature type="transmembrane region" description="Helical" evidence="1">
    <location>
        <begin position="6"/>
        <end position="28"/>
    </location>
</feature>
<dbReference type="RefSeq" id="WP_261692961.1">
    <property type="nucleotide sequence ID" value="NZ_CP104694.1"/>
</dbReference>
<dbReference type="EMBL" id="CP104694">
    <property type="protein sequence ID" value="UXI65966.1"/>
    <property type="molecule type" value="Genomic_DNA"/>
</dbReference>
<organism evidence="3 4">
    <name type="scientific">Tahibacter amnicola</name>
    <dbReference type="NCBI Taxonomy" id="2976241"/>
    <lineage>
        <taxon>Bacteria</taxon>
        <taxon>Pseudomonadati</taxon>
        <taxon>Pseudomonadota</taxon>
        <taxon>Gammaproteobacteria</taxon>
        <taxon>Lysobacterales</taxon>
        <taxon>Rhodanobacteraceae</taxon>
        <taxon>Tahibacter</taxon>
    </lineage>
</organism>
<evidence type="ECO:0000313" key="4">
    <source>
        <dbReference type="Proteomes" id="UP001064632"/>
    </source>
</evidence>
<dbReference type="Pfam" id="PF02470">
    <property type="entry name" value="MlaD"/>
    <property type="match status" value="1"/>
</dbReference>
<gene>
    <name evidence="3" type="ORF">N4264_14500</name>
</gene>
<accession>A0ABY6BBG0</accession>
<keyword evidence="1" id="KW-0472">Membrane</keyword>
<evidence type="ECO:0000313" key="3">
    <source>
        <dbReference type="EMBL" id="UXI65966.1"/>
    </source>
</evidence>
<proteinExistence type="predicted"/>
<keyword evidence="1" id="KW-0812">Transmembrane</keyword>
<dbReference type="InterPro" id="IPR003399">
    <property type="entry name" value="Mce/MlaD"/>
</dbReference>
<protein>
    <submittedName>
        <fullName evidence="3">MCE family protein</fullName>
    </submittedName>
</protein>
<dbReference type="PANTHER" id="PTHR36698">
    <property type="entry name" value="BLL5892 PROTEIN"/>
    <property type="match status" value="1"/>
</dbReference>
<keyword evidence="4" id="KW-1185">Reference proteome</keyword>
<evidence type="ECO:0000259" key="2">
    <source>
        <dbReference type="Pfam" id="PF02470"/>
    </source>
</evidence>
<reference evidence="3" key="1">
    <citation type="submission" date="2022-09" db="EMBL/GenBank/DDBJ databases">
        <title>Tahibacter sp. nov., isolated from a fresh water.</title>
        <authorList>
            <person name="Baek J.H."/>
            <person name="Lee J.K."/>
            <person name="Kim J.M."/>
            <person name="Jeon C.O."/>
        </authorList>
    </citation>
    <scope>NUCLEOTIDE SEQUENCE</scope>
    <source>
        <strain evidence="3">W38</strain>
    </source>
</reference>
<evidence type="ECO:0000256" key="1">
    <source>
        <dbReference type="SAM" id="Phobius"/>
    </source>
</evidence>